<dbReference type="OrthoDB" id="4945579at2"/>
<gene>
    <name evidence="1" type="ORF">FB471_3925</name>
</gene>
<dbReference type="Proteomes" id="UP000320876">
    <property type="component" value="Unassembled WGS sequence"/>
</dbReference>
<dbReference type="RefSeq" id="WP_141999863.1">
    <property type="nucleotide sequence ID" value="NZ_VFML01000001.1"/>
</dbReference>
<protein>
    <submittedName>
        <fullName evidence="1">Uncharacterized protein</fullName>
    </submittedName>
</protein>
<dbReference type="AlphaFoldDB" id="A0A542DM18"/>
<evidence type="ECO:0000313" key="2">
    <source>
        <dbReference type="Proteomes" id="UP000320876"/>
    </source>
</evidence>
<comment type="caution">
    <text evidence="1">The sequence shown here is derived from an EMBL/GenBank/DDBJ whole genome shotgun (WGS) entry which is preliminary data.</text>
</comment>
<reference evidence="1 2" key="1">
    <citation type="submission" date="2019-06" db="EMBL/GenBank/DDBJ databases">
        <title>Sequencing the genomes of 1000 actinobacteria strains.</title>
        <authorList>
            <person name="Klenk H.-P."/>
        </authorList>
    </citation>
    <scope>NUCLEOTIDE SEQUENCE [LARGE SCALE GENOMIC DNA]</scope>
    <source>
        <strain evidence="1 2">DSM 45679</strain>
    </source>
</reference>
<sequence length="233" mass="25233">MRKRRSWIGWTVAAATLVAAGLPTALLLLVPAESRPPEKTGPSWVEKLASGAEGKVGAPVRCTEDPGGLEVCFPDLDLDTVRRELERIGTRCSAGESEYDLECRTGDRDRAVEIRVTRALRAAEPVSWVHIRVTEGGLDVPEGAEQRLQETLDKALAKVVPVFFPQVPDIADAVSDRARDLLAERCPPHREGPVVRPGYRVGCTDPRVIQVSGPAGKVTDWSVGVDFGPAEQP</sequence>
<dbReference type="EMBL" id="VFML01000001">
    <property type="protein sequence ID" value="TQJ04143.1"/>
    <property type="molecule type" value="Genomic_DNA"/>
</dbReference>
<keyword evidence="2" id="KW-1185">Reference proteome</keyword>
<evidence type="ECO:0000313" key="1">
    <source>
        <dbReference type="EMBL" id="TQJ04143.1"/>
    </source>
</evidence>
<proteinExistence type="predicted"/>
<name>A0A542DM18_AMYCI</name>
<organism evidence="1 2">
    <name type="scientific">Amycolatopsis cihanbeyliensis</name>
    <dbReference type="NCBI Taxonomy" id="1128664"/>
    <lineage>
        <taxon>Bacteria</taxon>
        <taxon>Bacillati</taxon>
        <taxon>Actinomycetota</taxon>
        <taxon>Actinomycetes</taxon>
        <taxon>Pseudonocardiales</taxon>
        <taxon>Pseudonocardiaceae</taxon>
        <taxon>Amycolatopsis</taxon>
    </lineage>
</organism>
<accession>A0A542DM18</accession>